<feature type="domain" description="Amidohydrolase-related" evidence="2">
    <location>
        <begin position="8"/>
        <end position="278"/>
    </location>
</feature>
<dbReference type="InterPro" id="IPR006680">
    <property type="entry name" value="Amidohydro-rel"/>
</dbReference>
<organism evidence="3 4">
    <name type="scientific">Antiquaquibacter oligotrophicus</name>
    <dbReference type="NCBI Taxonomy" id="2880260"/>
    <lineage>
        <taxon>Bacteria</taxon>
        <taxon>Bacillati</taxon>
        <taxon>Actinomycetota</taxon>
        <taxon>Actinomycetes</taxon>
        <taxon>Micrococcales</taxon>
        <taxon>Microbacteriaceae</taxon>
        <taxon>Antiquaquibacter</taxon>
    </lineage>
</organism>
<dbReference type="EC" id="3.1.1.-" evidence="3"/>
<comment type="similarity">
    <text evidence="1">Belongs to the metallo-dependent hydrolases superfamily.</text>
</comment>
<sequence>MSLTTPRIDAHLHLWDLDPEVYTWLRPESGDLYSSFPPERIEGALVDQHIDGVILVQAADSPADTAYLLEVAAAHDWVAGVVGWVQLDDESVAVGQLDALADAHVLRGIRHLVHDDPRADFLRLPAVRASLRSVAARGLTFDVPDAWPHHLDAAAELASDIDDLTVVIDHLAKPPTDWAARQSWRRSLAAVAARPNTVAKFSGLRSAVAAGYSAATLLPLWNDALELFGPSRLMWGSDWPVSGRTYAEIIEPILTLVVTLSDSERAAVLGGTAANVYGTLEVAR</sequence>
<evidence type="ECO:0000313" key="3">
    <source>
        <dbReference type="EMBL" id="MDH6182348.1"/>
    </source>
</evidence>
<keyword evidence="4" id="KW-1185">Reference proteome</keyword>
<dbReference type="Proteomes" id="UP001160142">
    <property type="component" value="Unassembled WGS sequence"/>
</dbReference>
<evidence type="ECO:0000256" key="1">
    <source>
        <dbReference type="ARBA" id="ARBA00038310"/>
    </source>
</evidence>
<dbReference type="Gene3D" id="3.20.20.140">
    <property type="entry name" value="Metal-dependent hydrolases"/>
    <property type="match status" value="1"/>
</dbReference>
<gene>
    <name evidence="3" type="ORF">M2152_002530</name>
</gene>
<reference evidence="3 4" key="1">
    <citation type="submission" date="2023-04" db="EMBL/GenBank/DDBJ databases">
        <title>Genome Encyclopedia of Bacteria and Archaea VI: Functional Genomics of Type Strains.</title>
        <authorList>
            <person name="Whitman W."/>
        </authorList>
    </citation>
    <scope>NUCLEOTIDE SEQUENCE [LARGE SCALE GENOMIC DNA]</scope>
    <source>
        <strain evidence="3 4">SG_E_30_P1</strain>
    </source>
</reference>
<dbReference type="GO" id="GO:0016787">
    <property type="term" value="F:hydrolase activity"/>
    <property type="evidence" value="ECO:0007669"/>
    <property type="project" value="UniProtKB-KW"/>
</dbReference>
<dbReference type="SUPFAM" id="SSF51556">
    <property type="entry name" value="Metallo-dependent hydrolases"/>
    <property type="match status" value="1"/>
</dbReference>
<name>A0ABT6KS71_9MICO</name>
<dbReference type="PANTHER" id="PTHR43569">
    <property type="entry name" value="AMIDOHYDROLASE"/>
    <property type="match status" value="1"/>
</dbReference>
<dbReference type="RefSeq" id="WP_322134630.1">
    <property type="nucleotide sequence ID" value="NZ_CP085036.1"/>
</dbReference>
<dbReference type="Pfam" id="PF04909">
    <property type="entry name" value="Amidohydro_2"/>
    <property type="match status" value="1"/>
</dbReference>
<dbReference type="InterPro" id="IPR052350">
    <property type="entry name" value="Metallo-dep_Lactonases"/>
</dbReference>
<proteinExistence type="inferred from homology"/>
<dbReference type="EMBL" id="JARXVQ010000001">
    <property type="protein sequence ID" value="MDH6182348.1"/>
    <property type="molecule type" value="Genomic_DNA"/>
</dbReference>
<comment type="caution">
    <text evidence="3">The sequence shown here is derived from an EMBL/GenBank/DDBJ whole genome shotgun (WGS) entry which is preliminary data.</text>
</comment>
<accession>A0ABT6KS71</accession>
<protein>
    <submittedName>
        <fullName evidence="3">L-fuconolactonase</fullName>
        <ecNumber evidence="3">3.1.1.-</ecNumber>
    </submittedName>
</protein>
<dbReference type="PANTHER" id="PTHR43569:SF2">
    <property type="entry name" value="AMIDOHYDROLASE-RELATED DOMAIN-CONTAINING PROTEIN"/>
    <property type="match status" value="1"/>
</dbReference>
<dbReference type="InterPro" id="IPR032466">
    <property type="entry name" value="Metal_Hydrolase"/>
</dbReference>
<evidence type="ECO:0000259" key="2">
    <source>
        <dbReference type="Pfam" id="PF04909"/>
    </source>
</evidence>
<evidence type="ECO:0000313" key="4">
    <source>
        <dbReference type="Proteomes" id="UP001160142"/>
    </source>
</evidence>
<keyword evidence="3" id="KW-0378">Hydrolase</keyword>